<evidence type="ECO:0000313" key="3">
    <source>
        <dbReference type="EMBL" id="MDJ1481057.1"/>
    </source>
</evidence>
<reference evidence="3" key="1">
    <citation type="submission" date="2023-05" db="EMBL/GenBank/DDBJ databases">
        <authorList>
            <person name="Zhang X."/>
        </authorList>
    </citation>
    <scope>NUCLEOTIDE SEQUENCE</scope>
    <source>
        <strain evidence="3">YF14B1</strain>
    </source>
</reference>
<evidence type="ECO:0000259" key="2">
    <source>
        <dbReference type="Pfam" id="PF01833"/>
    </source>
</evidence>
<dbReference type="EMBL" id="JASJOS010000004">
    <property type="protein sequence ID" value="MDJ1481057.1"/>
    <property type="molecule type" value="Genomic_DNA"/>
</dbReference>
<evidence type="ECO:0000313" key="4">
    <source>
        <dbReference type="Proteomes" id="UP001241110"/>
    </source>
</evidence>
<feature type="chain" id="PRO_5041924391" evidence="1">
    <location>
        <begin position="29"/>
        <end position="426"/>
    </location>
</feature>
<comment type="caution">
    <text evidence="3">The sequence shown here is derived from an EMBL/GenBank/DDBJ whole genome shotgun (WGS) entry which is preliminary data.</text>
</comment>
<feature type="domain" description="IPT/TIG" evidence="2">
    <location>
        <begin position="43"/>
        <end position="108"/>
    </location>
</feature>
<dbReference type="InterPro" id="IPR014756">
    <property type="entry name" value="Ig_E-set"/>
</dbReference>
<dbReference type="AlphaFoldDB" id="A0AAE3QKI6"/>
<feature type="signal peptide" evidence="1">
    <location>
        <begin position="1"/>
        <end position="28"/>
    </location>
</feature>
<keyword evidence="1" id="KW-0732">Signal</keyword>
<accession>A0AAE3QKI6</accession>
<dbReference type="InterPro" id="IPR002909">
    <property type="entry name" value="IPT_dom"/>
</dbReference>
<name>A0AAE3QKI6_9BACT</name>
<dbReference type="SUPFAM" id="SSF63825">
    <property type="entry name" value="YWTD domain"/>
    <property type="match status" value="1"/>
</dbReference>
<dbReference type="Gene3D" id="2.60.40.10">
    <property type="entry name" value="Immunoglobulins"/>
    <property type="match status" value="1"/>
</dbReference>
<dbReference type="SUPFAM" id="SSF81296">
    <property type="entry name" value="E set domains"/>
    <property type="match status" value="1"/>
</dbReference>
<dbReference type="Proteomes" id="UP001241110">
    <property type="component" value="Unassembled WGS sequence"/>
</dbReference>
<evidence type="ECO:0000256" key="1">
    <source>
        <dbReference type="SAM" id="SignalP"/>
    </source>
</evidence>
<sequence>MRFTYTLNKTGLSSFATTLVLTCSLLTACQPGEEATPAETITFTPASALVGDTITLSGKHFSTDPAKNTVSFEGKEGQVVSATDSILKVIVPDSSASGKISVKSEAGSGISATDFKVFNLYIVGFGETLTPPTAMYWRNGKPTILSSPEWTSATDIAISGKHIYIGGMANFGYSPKALLWKDGQLTQLYNGTEDVFVNSIFVNNNDVYVAGYSYKDKKRTAVYWKNNQVVKLGSESDDDFANAIAVVNNDVYVVGRKNYVGTYWKNGQPVVLKGESTETDAKAIAIVNNDVYIAGSEYIYTSEYQGSQAMYWKNGEPVRLNDAQTTSATSSDIKVVNNDVYVTGLLSKNDQTIAVYWKNGVLVELSDFSRRTRAFGLEVFNNHVYVVGEEWIGGRLFPRLWKDGREINMTHKSISSGTNYSVVIAE</sequence>
<dbReference type="PROSITE" id="PS51257">
    <property type="entry name" value="PROKAR_LIPOPROTEIN"/>
    <property type="match status" value="1"/>
</dbReference>
<dbReference type="RefSeq" id="WP_313978355.1">
    <property type="nucleotide sequence ID" value="NZ_JASJOS010000004.1"/>
</dbReference>
<proteinExistence type="predicted"/>
<dbReference type="InterPro" id="IPR013783">
    <property type="entry name" value="Ig-like_fold"/>
</dbReference>
<gene>
    <name evidence="3" type="ORF">QNI16_11230</name>
</gene>
<protein>
    <submittedName>
        <fullName evidence="3">IPT/TIG domain-containing protein</fullName>
    </submittedName>
</protein>
<dbReference type="Pfam" id="PF01833">
    <property type="entry name" value="TIG"/>
    <property type="match status" value="1"/>
</dbReference>
<organism evidence="3 4">
    <name type="scientific">Xanthocytophaga flava</name>
    <dbReference type="NCBI Taxonomy" id="3048013"/>
    <lineage>
        <taxon>Bacteria</taxon>
        <taxon>Pseudomonadati</taxon>
        <taxon>Bacteroidota</taxon>
        <taxon>Cytophagia</taxon>
        <taxon>Cytophagales</taxon>
        <taxon>Rhodocytophagaceae</taxon>
        <taxon>Xanthocytophaga</taxon>
    </lineage>
</organism>